<protein>
    <submittedName>
        <fullName evidence="5">SH2 domain containing 2A</fullName>
    </submittedName>
</protein>
<name>A0A8C3X6C7_9PASS</name>
<evidence type="ECO:0000256" key="1">
    <source>
        <dbReference type="ARBA" id="ARBA00022999"/>
    </source>
</evidence>
<dbReference type="Proteomes" id="UP000694396">
    <property type="component" value="Unplaced"/>
</dbReference>
<dbReference type="GO" id="GO:0005737">
    <property type="term" value="C:cytoplasm"/>
    <property type="evidence" value="ECO:0007669"/>
    <property type="project" value="TreeGrafter"/>
</dbReference>
<evidence type="ECO:0000259" key="4">
    <source>
        <dbReference type="PROSITE" id="PS50001"/>
    </source>
</evidence>
<accession>A0A8C3X6C7</accession>
<evidence type="ECO:0000256" key="3">
    <source>
        <dbReference type="SAM" id="MobiDB-lite"/>
    </source>
</evidence>
<dbReference type="InterPro" id="IPR036860">
    <property type="entry name" value="SH2_dom_sf"/>
</dbReference>
<dbReference type="SUPFAM" id="SSF55550">
    <property type="entry name" value="SH2 domain"/>
    <property type="match status" value="1"/>
</dbReference>
<evidence type="ECO:0000313" key="5">
    <source>
        <dbReference type="Ensembl" id="ENSCRFP00000006599.1"/>
    </source>
</evidence>
<sequence length="334" mass="37044">MSPFLQVPPGFWSPPPAQSLPPGDPWPDLVALRARTRLWFEQTQAQRLGPEGKLPTWFHGFISRREAEELLQNQPLGCFLVRFSESTIGFVLSYRGKDRCRHFVLDQLPDGRYVILGERSAHTELAELLQHHTTAPVTPYHEFLTVPLAPPSLPPKSSSRAAARGPHSPSGSAAAPEAPYAQVHKAAARPEPQEAKYQQLMCFHVYAEPCEDMAPGLPTRCEPSEPIPEEPIPEEPIPFYAMARGRSPRTGPEENIYSEVALARQDLPARLPTVPQNTFSTLPPKPRPHHRLFRSVSSQDCKRRQLSAAPSTDRKDRGASSTGTEVGAQGRSLL</sequence>
<proteinExistence type="predicted"/>
<keyword evidence="1 2" id="KW-0727">SH2 domain</keyword>
<dbReference type="PROSITE" id="PS50001">
    <property type="entry name" value="SH2"/>
    <property type="match status" value="1"/>
</dbReference>
<dbReference type="SMART" id="SM00252">
    <property type="entry name" value="SH2"/>
    <property type="match status" value="1"/>
</dbReference>
<dbReference type="Pfam" id="PF00017">
    <property type="entry name" value="SH2"/>
    <property type="match status" value="1"/>
</dbReference>
<evidence type="ECO:0000256" key="2">
    <source>
        <dbReference type="PROSITE-ProRule" id="PRU00191"/>
    </source>
</evidence>
<keyword evidence="6" id="KW-1185">Reference proteome</keyword>
<feature type="compositionally biased region" description="Low complexity" evidence="3">
    <location>
        <begin position="155"/>
        <end position="181"/>
    </location>
</feature>
<reference evidence="5" key="2">
    <citation type="submission" date="2025-09" db="UniProtKB">
        <authorList>
            <consortium name="Ensembl"/>
        </authorList>
    </citation>
    <scope>IDENTIFICATION</scope>
</reference>
<dbReference type="AlphaFoldDB" id="A0A8C3X6C7"/>
<dbReference type="PANTHER" id="PTHR14388:SF9">
    <property type="entry name" value="SH2 DOMAIN-CONTAINING PROTEIN 2A"/>
    <property type="match status" value="1"/>
</dbReference>
<evidence type="ECO:0000313" key="6">
    <source>
        <dbReference type="Proteomes" id="UP000694396"/>
    </source>
</evidence>
<feature type="region of interest" description="Disordered" evidence="3">
    <location>
        <begin position="271"/>
        <end position="334"/>
    </location>
</feature>
<feature type="domain" description="SH2" evidence="4">
    <location>
        <begin position="57"/>
        <end position="148"/>
    </location>
</feature>
<organism evidence="5 6">
    <name type="scientific">Cyanoderma ruficeps</name>
    <name type="common">rufous-capped babbler</name>
    <dbReference type="NCBI Taxonomy" id="181631"/>
    <lineage>
        <taxon>Eukaryota</taxon>
        <taxon>Metazoa</taxon>
        <taxon>Chordata</taxon>
        <taxon>Craniata</taxon>
        <taxon>Vertebrata</taxon>
        <taxon>Euteleostomi</taxon>
        <taxon>Archelosauria</taxon>
        <taxon>Archosauria</taxon>
        <taxon>Dinosauria</taxon>
        <taxon>Saurischia</taxon>
        <taxon>Theropoda</taxon>
        <taxon>Coelurosauria</taxon>
        <taxon>Aves</taxon>
        <taxon>Neognathae</taxon>
        <taxon>Neoaves</taxon>
        <taxon>Telluraves</taxon>
        <taxon>Australaves</taxon>
        <taxon>Passeriformes</taxon>
        <taxon>Sylvioidea</taxon>
        <taxon>Timaliidae</taxon>
        <taxon>Cyanoderma</taxon>
    </lineage>
</organism>
<dbReference type="PANTHER" id="PTHR14388">
    <property type="entry name" value="T CELL-SPECIFIC ADAPTER PROTEIN TSAD"/>
    <property type="match status" value="1"/>
</dbReference>
<reference evidence="5" key="1">
    <citation type="submission" date="2025-08" db="UniProtKB">
        <authorList>
            <consortium name="Ensembl"/>
        </authorList>
    </citation>
    <scope>IDENTIFICATION</scope>
</reference>
<feature type="region of interest" description="Disordered" evidence="3">
    <location>
        <begin position="148"/>
        <end position="191"/>
    </location>
</feature>
<dbReference type="InterPro" id="IPR000980">
    <property type="entry name" value="SH2"/>
</dbReference>
<dbReference type="Gene3D" id="3.30.505.10">
    <property type="entry name" value="SH2 domain"/>
    <property type="match status" value="1"/>
</dbReference>
<dbReference type="FunFam" id="3.30.505.10:FF:000103">
    <property type="entry name" value="Si:ch73-109i22.2"/>
    <property type="match status" value="1"/>
</dbReference>
<dbReference type="Ensembl" id="ENSCRFT00000006834.1">
    <property type="protein sequence ID" value="ENSCRFP00000006599.1"/>
    <property type="gene ID" value="ENSCRFG00000005241.1"/>
</dbReference>
<dbReference type="PRINTS" id="PR00401">
    <property type="entry name" value="SH2DOMAIN"/>
</dbReference>